<organism evidence="4 5">
    <name type="scientific">candidate division TA06 bacterium B3_TA06</name>
    <dbReference type="NCBI Taxonomy" id="2012487"/>
    <lineage>
        <taxon>Bacteria</taxon>
        <taxon>Bacteria division TA06</taxon>
    </lineage>
</organism>
<dbReference type="InterPro" id="IPR029061">
    <property type="entry name" value="THDP-binding"/>
</dbReference>
<evidence type="ECO:0000313" key="5">
    <source>
        <dbReference type="Proteomes" id="UP000317778"/>
    </source>
</evidence>
<evidence type="ECO:0000259" key="2">
    <source>
        <dbReference type="Pfam" id="PF01855"/>
    </source>
</evidence>
<dbReference type="GO" id="GO:0019752">
    <property type="term" value="P:carboxylic acid metabolic process"/>
    <property type="evidence" value="ECO:0007669"/>
    <property type="project" value="UniProtKB-ARBA"/>
</dbReference>
<comment type="caution">
    <text evidence="4">The sequence shown here is derived from an EMBL/GenBank/DDBJ whole genome shotgun (WGS) entry which is preliminary data.</text>
</comment>
<dbReference type="FunFam" id="3.40.50.970:FF:000012">
    <property type="entry name" value="Pyruvate:ferredoxin (Flavodoxin) oxidoreductase"/>
    <property type="match status" value="1"/>
</dbReference>
<proteinExistence type="predicted"/>
<dbReference type="EMBL" id="NJBO01000002">
    <property type="protein sequence ID" value="TKJ44001.1"/>
    <property type="molecule type" value="Genomic_DNA"/>
</dbReference>
<dbReference type="Gene3D" id="3.40.50.920">
    <property type="match status" value="1"/>
</dbReference>
<dbReference type="GO" id="GO:0016903">
    <property type="term" value="F:oxidoreductase activity, acting on the aldehyde or oxo group of donors"/>
    <property type="evidence" value="ECO:0007669"/>
    <property type="project" value="UniProtKB-ARBA"/>
</dbReference>
<protein>
    <submittedName>
        <fullName evidence="4">Pyruvate ferredoxin oxidoreductase</fullName>
    </submittedName>
</protein>
<dbReference type="GO" id="GO:0006979">
    <property type="term" value="P:response to oxidative stress"/>
    <property type="evidence" value="ECO:0007669"/>
    <property type="project" value="TreeGrafter"/>
</dbReference>
<dbReference type="InterPro" id="IPR033412">
    <property type="entry name" value="PFOR_II"/>
</dbReference>
<evidence type="ECO:0000313" key="4">
    <source>
        <dbReference type="EMBL" id="TKJ44001.1"/>
    </source>
</evidence>
<dbReference type="InterPro" id="IPR050722">
    <property type="entry name" value="Pyruvate:ferred/Flavod_OxRd"/>
</dbReference>
<feature type="domain" description="Pyruvate:ferredoxin oxidoreductase core" evidence="3">
    <location>
        <begin position="259"/>
        <end position="363"/>
    </location>
</feature>
<accession>A0A532VA07</accession>
<dbReference type="CDD" id="cd07034">
    <property type="entry name" value="TPP_PYR_PFOR_IOR-alpha_like"/>
    <property type="match status" value="1"/>
</dbReference>
<dbReference type="PANTHER" id="PTHR32154">
    <property type="entry name" value="PYRUVATE-FLAVODOXIN OXIDOREDUCTASE-RELATED"/>
    <property type="match status" value="1"/>
</dbReference>
<dbReference type="Pfam" id="PF17147">
    <property type="entry name" value="PFOR_II"/>
    <property type="match status" value="1"/>
</dbReference>
<dbReference type="PANTHER" id="PTHR32154:SF0">
    <property type="entry name" value="PYRUVATE-FLAVODOXIN OXIDOREDUCTASE-RELATED"/>
    <property type="match status" value="1"/>
</dbReference>
<feature type="domain" description="Pyruvate flavodoxin/ferredoxin oxidoreductase pyrimidine binding" evidence="2">
    <location>
        <begin position="15"/>
        <end position="229"/>
    </location>
</feature>
<dbReference type="InterPro" id="IPR002880">
    <property type="entry name" value="Pyrv_Fd/Flavodoxin_OxRdtase_N"/>
</dbReference>
<evidence type="ECO:0000256" key="1">
    <source>
        <dbReference type="ARBA" id="ARBA00023002"/>
    </source>
</evidence>
<dbReference type="InterPro" id="IPR009014">
    <property type="entry name" value="Transketo_C/PFOR_II"/>
</dbReference>
<gene>
    <name evidence="4" type="primary">porA</name>
    <name evidence="4" type="ORF">CEE36_02455</name>
</gene>
<keyword evidence="4" id="KW-0670">Pyruvate</keyword>
<dbReference type="Gene3D" id="3.40.50.970">
    <property type="match status" value="1"/>
</dbReference>
<dbReference type="AlphaFoldDB" id="A0A532VA07"/>
<dbReference type="FunFam" id="3.40.50.920:FF:000010">
    <property type="entry name" value="Pyruvate ferredoxin oxidoreductase, alpha subunit"/>
    <property type="match status" value="1"/>
</dbReference>
<dbReference type="Proteomes" id="UP000317778">
    <property type="component" value="Unassembled WGS sequence"/>
</dbReference>
<keyword evidence="1" id="KW-0560">Oxidoreductase</keyword>
<reference evidence="4 5" key="1">
    <citation type="submission" date="2017-06" db="EMBL/GenBank/DDBJ databases">
        <title>Novel microbial phyla capable of carbon fixation and sulfur reduction in deep-sea sediments.</title>
        <authorList>
            <person name="Huang J."/>
            <person name="Baker B."/>
            <person name="Wang Y."/>
        </authorList>
    </citation>
    <scope>NUCLEOTIDE SEQUENCE [LARGE SCALE GENOMIC DNA]</scope>
    <source>
        <strain evidence="4">B3_TA06</strain>
    </source>
</reference>
<dbReference type="SUPFAM" id="SSF52922">
    <property type="entry name" value="TK C-terminal domain-like"/>
    <property type="match status" value="1"/>
</dbReference>
<sequence>MKTIAKTGNEAMAYAMKQINPDVVAAYPITPATEIVQIFSNYVADGEVDTEFVAVESEHSALSACVGASIAGGRVMTSTSSQGLALMHEILYIAAGNRLPIVIALVNRSLSAPINIHCDHSDTMGSREAGWMQLYCANSQEAYDSLIIALKVAEQTAVPAIVSTDAFIISHAMERLEVLEDEEVQRFIGEYKPRFSALDLENPKTFGPLDLQDYFFEHKRAQIDDFSKVLGTYNKVAQEYAELSGRYYPALEEYKTDDADVAIFTAGSTADTAKEVVDGLREQGRKVGLVRMRMWRPLPVEEIKAALGKFKAVAVMDRSDTMADFGGPVFLETRGILYDAKKKPLLTDYVYGLGGRNIDISDILRVYDEIEQVAKQGKIDKLITYLGVRGEE</sequence>
<dbReference type="SUPFAM" id="SSF52518">
    <property type="entry name" value="Thiamin diphosphate-binding fold (THDP-binding)"/>
    <property type="match status" value="1"/>
</dbReference>
<dbReference type="Pfam" id="PF01855">
    <property type="entry name" value="POR_N"/>
    <property type="match status" value="1"/>
</dbReference>
<evidence type="ECO:0000259" key="3">
    <source>
        <dbReference type="Pfam" id="PF17147"/>
    </source>
</evidence>
<name>A0A532VA07_UNCT6</name>